<dbReference type="STRING" id="1759059.ATE48_00165"/>
<dbReference type="Proteomes" id="UP000092498">
    <property type="component" value="Chromosome"/>
</dbReference>
<dbReference type="InParanoid" id="A0A1B1AD13"/>
<feature type="chain" id="PRO_5008518604" evidence="2">
    <location>
        <begin position="23"/>
        <end position="315"/>
    </location>
</feature>
<organism evidence="3 4">
    <name type="scientific">Candidatus Viadribacter manganicus</name>
    <dbReference type="NCBI Taxonomy" id="1759059"/>
    <lineage>
        <taxon>Bacteria</taxon>
        <taxon>Pseudomonadati</taxon>
        <taxon>Pseudomonadota</taxon>
        <taxon>Alphaproteobacteria</taxon>
        <taxon>Hyphomonadales</taxon>
        <taxon>Hyphomonadaceae</taxon>
        <taxon>Candidatus Viadribacter</taxon>
    </lineage>
</organism>
<gene>
    <name evidence="3" type="ORF">ATE48_00165</name>
</gene>
<dbReference type="KEGG" id="cbot:ATE48_00165"/>
<proteinExistence type="predicted"/>
<evidence type="ECO:0000313" key="4">
    <source>
        <dbReference type="Proteomes" id="UP000092498"/>
    </source>
</evidence>
<dbReference type="OrthoDB" id="7218943at2"/>
<feature type="region of interest" description="Disordered" evidence="1">
    <location>
        <begin position="167"/>
        <end position="187"/>
    </location>
</feature>
<protein>
    <submittedName>
        <fullName evidence="3">Uncharacterized protein</fullName>
    </submittedName>
</protein>
<sequence length="315" mass="34564">MIRIVVCAAAFFAFVGLAPAFAQDGPPELQSDIVVTGVRPEQIQSFVEQVSTAPPSVDQLARWDDDICISATGLGAEQSQTVIDRVSLRAQAVGLRPGRANCRPNVFVFFASNGSEFARGLLEQRRSLFAYYHEENIATLGQEALTAFIETPRPVRWWHVVQTRGADGDRLGSDSARPEAPPPPDTMTAVPDGFTGVQSVRSTGSRVRSVERQDFNRVLIIVDASLAEGYPLDSIGDYIAMVTLAQIDPQAQVRAFPTILNLFNEDLENTSFEMTNWDTAYLNGLYRSERNAASMTQQVSDISRRMSSSDSGPNR</sequence>
<reference evidence="3 4" key="1">
    <citation type="submission" date="2015-11" db="EMBL/GenBank/DDBJ databases">
        <title>Whole-Genome Sequence of Candidatus Oderbacter manganicum from the National Park Lower Oder Valley, Germany.</title>
        <authorList>
            <person name="Braun B."/>
            <person name="Liere K."/>
            <person name="Szewzyk U."/>
        </authorList>
    </citation>
    <scope>NUCLEOTIDE SEQUENCE [LARGE SCALE GENOMIC DNA]</scope>
    <source>
        <strain evidence="3 4">OTSz_A_272</strain>
    </source>
</reference>
<keyword evidence="4" id="KW-1185">Reference proteome</keyword>
<keyword evidence="2" id="KW-0732">Signal</keyword>
<feature type="signal peptide" evidence="2">
    <location>
        <begin position="1"/>
        <end position="22"/>
    </location>
</feature>
<dbReference type="AlphaFoldDB" id="A0A1B1AD13"/>
<accession>A0A1B1AD13</accession>
<evidence type="ECO:0000313" key="3">
    <source>
        <dbReference type="EMBL" id="ANP44446.1"/>
    </source>
</evidence>
<name>A0A1B1AD13_9PROT</name>
<dbReference type="EMBL" id="CP013244">
    <property type="protein sequence ID" value="ANP44446.1"/>
    <property type="molecule type" value="Genomic_DNA"/>
</dbReference>
<evidence type="ECO:0000256" key="2">
    <source>
        <dbReference type="SAM" id="SignalP"/>
    </source>
</evidence>
<evidence type="ECO:0000256" key="1">
    <source>
        <dbReference type="SAM" id="MobiDB-lite"/>
    </source>
</evidence>
<dbReference type="RefSeq" id="WP_066766509.1">
    <property type="nucleotide sequence ID" value="NZ_CP013244.1"/>
</dbReference>